<dbReference type="Proteomes" id="UP000028194">
    <property type="component" value="Chromosome"/>
</dbReference>
<keyword evidence="2" id="KW-1185">Reference proteome</keyword>
<accession>A0A075MX43</accession>
<sequence length="152" mass="17517">MDYGHSICDSPDCQHPHFFHGVYGCLGRNKNNLKAFCDCRRDLNNERGTAFHGKLRAILEEYFGLIETEDWFRPEAPIEIEPLPRHEVDTKYSNLPPEIRNKLYYPEDYAFEIPGEGVDTKNVQSQESPKIATSSNLKPLPPHFVRAIDLLN</sequence>
<organism evidence="1 2">
    <name type="scientific">Candidatus Nitrososphaera evergladensis SR1</name>
    <dbReference type="NCBI Taxonomy" id="1459636"/>
    <lineage>
        <taxon>Archaea</taxon>
        <taxon>Nitrososphaerota</taxon>
        <taxon>Nitrososphaeria</taxon>
        <taxon>Nitrososphaerales</taxon>
        <taxon>Nitrososphaeraceae</taxon>
        <taxon>Nitrososphaera</taxon>
    </lineage>
</organism>
<dbReference type="AlphaFoldDB" id="A0A075MX43"/>
<dbReference type="EMBL" id="CP007174">
    <property type="protein sequence ID" value="AIF83854.1"/>
    <property type="molecule type" value="Genomic_DNA"/>
</dbReference>
<dbReference type="HOGENOM" id="CLU_1718127_0_0_2"/>
<protein>
    <submittedName>
        <fullName evidence="1">Uncharacterized protein</fullName>
    </submittedName>
</protein>
<gene>
    <name evidence="1" type="ORF">NTE_01793</name>
</gene>
<proteinExistence type="predicted"/>
<evidence type="ECO:0000313" key="2">
    <source>
        <dbReference type="Proteomes" id="UP000028194"/>
    </source>
</evidence>
<dbReference type="KEGG" id="nev:NTE_01793"/>
<reference evidence="1 2" key="1">
    <citation type="journal article" date="2014" name="PLoS ONE">
        <title>Genome Sequence of Candidatus Nitrososphaera evergladensis from Group I.1b Enriched from Everglades Soil Reveals Novel Genomic Features of the Ammonia-Oxidizing Archaea.</title>
        <authorList>
            <person name="Zhalnina K.V."/>
            <person name="Dias R."/>
            <person name="Leonard M.T."/>
            <person name="Dorr de Quadros P."/>
            <person name="Camargo F.A."/>
            <person name="Drew J.C."/>
            <person name="Farmerie W.G."/>
            <person name="Daroub S.H."/>
            <person name="Triplett E.W."/>
        </authorList>
    </citation>
    <scope>NUCLEOTIDE SEQUENCE [LARGE SCALE GENOMIC DNA]</scope>
    <source>
        <strain evidence="1 2">SR1</strain>
    </source>
</reference>
<name>A0A075MX43_9ARCH</name>
<evidence type="ECO:0000313" key="1">
    <source>
        <dbReference type="EMBL" id="AIF83854.1"/>
    </source>
</evidence>